<evidence type="ECO:0000256" key="1">
    <source>
        <dbReference type="SAM" id="MobiDB-lite"/>
    </source>
</evidence>
<evidence type="ECO:0000313" key="3">
    <source>
        <dbReference type="Ensembl" id="ENSMCSP00000008905.1"/>
    </source>
</evidence>
<dbReference type="Pfam" id="PF02759">
    <property type="entry name" value="RUN"/>
    <property type="match status" value="1"/>
</dbReference>
<sequence length="410" mass="44158">CGGECGCGGREDAAPRPPGAAVPPRRRRCSGIPHPGKYRRPPALSPANTRQRRTYNNLYLLHSPLCSGSLSALLRSFVQLCSGALFSSAQELCSSSVRPVTWAVTACVFHPAGPNSRSLHSLCWHVAGLAPLCSTRQKFHAFILGLLNIKQLELWISQLNKSPGVISVLYSPTAFFALSQGPLPHLADELLLLIQPLSVLTFHLDLLFEHHHLSVDVRPLSRALGRMGGAGGTPRVRPQTSMGGRGPEQGSAGTGAGLGGWWGQLSQSSRVYTAPSPGKAQLRWAEGLGWEGSRGAPCPGPELAGQSCGVGRLSGARWVLVALRSPKWAETDRGKSSRASPWLPLLCGRRPSRWLAPALVKGLASERSRGPEQPDRMLRWGESSHTRSGVPRGCRERHRHPITAPHNCIL</sequence>
<dbReference type="SMART" id="SM00593">
    <property type="entry name" value="RUN"/>
    <property type="match status" value="1"/>
</dbReference>
<dbReference type="OrthoDB" id="9884296at2759"/>
<feature type="region of interest" description="Disordered" evidence="1">
    <location>
        <begin position="227"/>
        <end position="257"/>
    </location>
</feature>
<dbReference type="InterPro" id="IPR037213">
    <property type="entry name" value="Run_dom_sf"/>
</dbReference>
<reference evidence="3" key="2">
    <citation type="submission" date="2025-09" db="UniProtKB">
        <authorList>
            <consortium name="Ensembl"/>
        </authorList>
    </citation>
    <scope>IDENTIFICATION</scope>
</reference>
<dbReference type="InterPro" id="IPR004012">
    <property type="entry name" value="Run_dom"/>
</dbReference>
<feature type="region of interest" description="Disordered" evidence="1">
    <location>
        <begin position="364"/>
        <end position="398"/>
    </location>
</feature>
<dbReference type="PANTHER" id="PTHR15591:SF11">
    <property type="entry name" value="AP-4 COMPLEX ACCESSORY SUBUNIT RUSC1"/>
    <property type="match status" value="1"/>
</dbReference>
<dbReference type="PROSITE" id="PS50826">
    <property type="entry name" value="RUN"/>
    <property type="match status" value="1"/>
</dbReference>
<dbReference type="PANTHER" id="PTHR15591">
    <property type="entry name" value="RUN AND SH3 DOMAIN CONTAINING"/>
    <property type="match status" value="1"/>
</dbReference>
<dbReference type="Proteomes" id="UP000694560">
    <property type="component" value="Unplaced"/>
</dbReference>
<dbReference type="Gene3D" id="1.20.58.900">
    <property type="match status" value="1"/>
</dbReference>
<feature type="domain" description="RUN" evidence="2">
    <location>
        <begin position="64"/>
        <end position="209"/>
    </location>
</feature>
<keyword evidence="4" id="KW-1185">Reference proteome</keyword>
<dbReference type="AlphaFoldDB" id="A0A8C5TMJ1"/>
<feature type="compositionally biased region" description="Basic and acidic residues" evidence="1">
    <location>
        <begin position="364"/>
        <end position="385"/>
    </location>
</feature>
<feature type="compositionally biased region" description="Gly residues" evidence="1">
    <location>
        <begin position="243"/>
        <end position="257"/>
    </location>
</feature>
<proteinExistence type="predicted"/>
<accession>A0A8C5TMJ1</accession>
<evidence type="ECO:0000313" key="4">
    <source>
        <dbReference type="Proteomes" id="UP000694560"/>
    </source>
</evidence>
<dbReference type="SUPFAM" id="SSF140741">
    <property type="entry name" value="RUN domain-like"/>
    <property type="match status" value="1"/>
</dbReference>
<reference evidence="3" key="1">
    <citation type="submission" date="2025-08" db="UniProtKB">
        <authorList>
            <consortium name="Ensembl"/>
        </authorList>
    </citation>
    <scope>IDENTIFICATION</scope>
</reference>
<evidence type="ECO:0000259" key="2">
    <source>
        <dbReference type="PROSITE" id="PS50826"/>
    </source>
</evidence>
<organism evidence="3 4">
    <name type="scientific">Malurus cyaneus samueli</name>
    <dbReference type="NCBI Taxonomy" id="2593467"/>
    <lineage>
        <taxon>Eukaryota</taxon>
        <taxon>Metazoa</taxon>
        <taxon>Chordata</taxon>
        <taxon>Craniata</taxon>
        <taxon>Vertebrata</taxon>
        <taxon>Euteleostomi</taxon>
        <taxon>Archelosauria</taxon>
        <taxon>Archosauria</taxon>
        <taxon>Dinosauria</taxon>
        <taxon>Saurischia</taxon>
        <taxon>Theropoda</taxon>
        <taxon>Coelurosauria</taxon>
        <taxon>Aves</taxon>
        <taxon>Neognathae</taxon>
        <taxon>Neoaves</taxon>
        <taxon>Telluraves</taxon>
        <taxon>Australaves</taxon>
        <taxon>Passeriformes</taxon>
        <taxon>Meliphagoidea</taxon>
        <taxon>Maluridae</taxon>
        <taxon>Malurus</taxon>
    </lineage>
</organism>
<dbReference type="InterPro" id="IPR047343">
    <property type="entry name" value="RUSC1_2"/>
</dbReference>
<protein>
    <recommendedName>
        <fullName evidence="2">RUN domain-containing protein</fullName>
    </recommendedName>
</protein>
<feature type="region of interest" description="Disordered" evidence="1">
    <location>
        <begin position="1"/>
        <end position="48"/>
    </location>
</feature>
<dbReference type="Ensembl" id="ENSMCST00000009123.1">
    <property type="protein sequence ID" value="ENSMCSP00000008905.1"/>
    <property type="gene ID" value="ENSMCSG00000006326.1"/>
</dbReference>
<dbReference type="GO" id="GO:0031410">
    <property type="term" value="C:cytoplasmic vesicle"/>
    <property type="evidence" value="ECO:0007669"/>
    <property type="project" value="TreeGrafter"/>
</dbReference>
<name>A0A8C5TMJ1_9PASS</name>